<proteinExistence type="predicted"/>
<evidence type="ECO:0000313" key="3">
    <source>
        <dbReference type="Proteomes" id="UP000515312"/>
    </source>
</evidence>
<evidence type="ECO:0000313" key="2">
    <source>
        <dbReference type="EMBL" id="QNI31906.1"/>
    </source>
</evidence>
<dbReference type="RefSeq" id="WP_186742864.1">
    <property type="nucleotide sequence ID" value="NZ_CP060394.1"/>
</dbReference>
<reference evidence="2 3" key="1">
    <citation type="submission" date="2020-08" db="EMBL/GenBank/DDBJ databases">
        <title>Edaphobacter telluris sp. nov. and Acidobacterium dinghuensis sp. nov., two acidobacteria isolated from forest soil.</title>
        <authorList>
            <person name="Fu J."/>
            <person name="Qiu L."/>
        </authorList>
    </citation>
    <scope>NUCLEOTIDE SEQUENCE [LARGE SCALE GENOMIC DNA]</scope>
    <source>
        <strain evidence="2">4Y35</strain>
    </source>
</reference>
<evidence type="ECO:0000256" key="1">
    <source>
        <dbReference type="SAM" id="Phobius"/>
    </source>
</evidence>
<feature type="transmembrane region" description="Helical" evidence="1">
    <location>
        <begin position="6"/>
        <end position="26"/>
    </location>
</feature>
<keyword evidence="1" id="KW-0472">Membrane</keyword>
<name>A0A7G8BH86_9BACT</name>
<gene>
    <name evidence="2" type="ORF">H7849_23225</name>
</gene>
<dbReference type="AlphaFoldDB" id="A0A7G8BH86"/>
<keyword evidence="1" id="KW-0812">Transmembrane</keyword>
<accession>A0A7G8BH86</accession>
<dbReference type="KEGG" id="adin:H7849_23225"/>
<keyword evidence="3" id="KW-1185">Reference proteome</keyword>
<dbReference type="Proteomes" id="UP000515312">
    <property type="component" value="Chromosome"/>
</dbReference>
<sequence>MTVQWLSLAIGSVSGAILGVVGFWQIGTRWRKWSERQALTKEFASLAGLYATYRVKDDGTHESTGGTIEITWQAKDGLLEAAGFQSNGHPEWHSYIKMSREYAGAGTGHYNNSNSIHGGIQQVIYSKQNHSFNVMGTSHTKAQFSHFWKRKD</sequence>
<organism evidence="2 3">
    <name type="scientific">Alloacidobacterium dinghuense</name>
    <dbReference type="NCBI Taxonomy" id="2763107"/>
    <lineage>
        <taxon>Bacteria</taxon>
        <taxon>Pseudomonadati</taxon>
        <taxon>Acidobacteriota</taxon>
        <taxon>Terriglobia</taxon>
        <taxon>Terriglobales</taxon>
        <taxon>Acidobacteriaceae</taxon>
        <taxon>Alloacidobacterium</taxon>
    </lineage>
</organism>
<protein>
    <submittedName>
        <fullName evidence="2">Uncharacterized protein</fullName>
    </submittedName>
</protein>
<keyword evidence="1" id="KW-1133">Transmembrane helix</keyword>
<dbReference type="EMBL" id="CP060394">
    <property type="protein sequence ID" value="QNI31906.1"/>
    <property type="molecule type" value="Genomic_DNA"/>
</dbReference>